<evidence type="ECO:0000259" key="7">
    <source>
        <dbReference type="PROSITE" id="PS51471"/>
    </source>
</evidence>
<feature type="binding site" evidence="5">
    <location>
        <begin position="105"/>
        <end position="107"/>
    </location>
    <ligand>
        <name>2-oxoglutarate</name>
        <dbReference type="ChEBI" id="CHEBI:16810"/>
    </ligand>
</feature>
<dbReference type="OrthoDB" id="9796932at2"/>
<feature type="binding site" evidence="6">
    <location>
        <position position="172"/>
    </location>
    <ligand>
        <name>Fe cation</name>
        <dbReference type="ChEBI" id="CHEBI:24875"/>
        <note>catalytic</note>
    </ligand>
</feature>
<keyword evidence="3" id="KW-0560">Oxidoreductase</keyword>
<dbReference type="PANTHER" id="PTHR16557:SF2">
    <property type="entry name" value="NUCLEIC ACID DIOXYGENASE ALKBH1"/>
    <property type="match status" value="1"/>
</dbReference>
<evidence type="ECO:0000256" key="3">
    <source>
        <dbReference type="ARBA" id="ARBA00023002"/>
    </source>
</evidence>
<dbReference type="KEGG" id="cmb:CSW64_00890"/>
<evidence type="ECO:0000313" key="8">
    <source>
        <dbReference type="EMBL" id="ATQ41063.1"/>
    </source>
</evidence>
<feature type="binding site" evidence="5">
    <location>
        <position position="146"/>
    </location>
    <ligand>
        <name>substrate</name>
    </ligand>
</feature>
<evidence type="ECO:0000256" key="6">
    <source>
        <dbReference type="PIRSR" id="PIRSR604574-2"/>
    </source>
</evidence>
<reference evidence="8 9" key="1">
    <citation type="submission" date="2017-10" db="EMBL/GenBank/DDBJ databases">
        <title>Genome sequence of Caulobacter mirabilis FWC38.</title>
        <authorList>
            <person name="Fiebig A."/>
            <person name="Crosson S."/>
        </authorList>
    </citation>
    <scope>NUCLEOTIDE SEQUENCE [LARGE SCALE GENOMIC DNA]</scope>
    <source>
        <strain evidence="8 9">FWC 38</strain>
    </source>
</reference>
<dbReference type="GO" id="GO:0035516">
    <property type="term" value="F:broad specificity oxidative DNA demethylase activity"/>
    <property type="evidence" value="ECO:0007669"/>
    <property type="project" value="TreeGrafter"/>
</dbReference>
<dbReference type="AlphaFoldDB" id="A0A2D2ASW0"/>
<feature type="binding site" evidence="6">
    <location>
        <position position="118"/>
    </location>
    <ligand>
        <name>Fe cation</name>
        <dbReference type="ChEBI" id="CHEBI:24875"/>
        <note>catalytic</note>
    </ligand>
</feature>
<feature type="domain" description="Fe2OG dioxygenase" evidence="7">
    <location>
        <begin position="98"/>
        <end position="199"/>
    </location>
</feature>
<keyword evidence="1 6" id="KW-0479">Metal-binding</keyword>
<feature type="binding site" evidence="5">
    <location>
        <position position="58"/>
    </location>
    <ligand>
        <name>substrate</name>
    </ligand>
</feature>
<dbReference type="SUPFAM" id="SSF51197">
    <property type="entry name" value="Clavaminate synthase-like"/>
    <property type="match status" value="1"/>
</dbReference>
<organism evidence="8 9">
    <name type="scientific">Caulobacter mirabilis</name>
    <dbReference type="NCBI Taxonomy" id="69666"/>
    <lineage>
        <taxon>Bacteria</taxon>
        <taxon>Pseudomonadati</taxon>
        <taxon>Pseudomonadota</taxon>
        <taxon>Alphaproteobacteria</taxon>
        <taxon>Caulobacterales</taxon>
        <taxon>Caulobacteraceae</taxon>
        <taxon>Caulobacter</taxon>
    </lineage>
</organism>
<evidence type="ECO:0000256" key="1">
    <source>
        <dbReference type="ARBA" id="ARBA00022723"/>
    </source>
</evidence>
<protein>
    <submittedName>
        <fullName evidence="8">Alkylated DNA repair dioxygenase</fullName>
    </submittedName>
</protein>
<gene>
    <name evidence="8" type="ORF">CSW64_00890</name>
</gene>
<dbReference type="InterPro" id="IPR037151">
    <property type="entry name" value="AlkB-like_sf"/>
</dbReference>
<dbReference type="GO" id="GO:0005737">
    <property type="term" value="C:cytoplasm"/>
    <property type="evidence" value="ECO:0007669"/>
    <property type="project" value="TreeGrafter"/>
</dbReference>
<dbReference type="EMBL" id="CP024201">
    <property type="protein sequence ID" value="ATQ41063.1"/>
    <property type="molecule type" value="Genomic_DNA"/>
</dbReference>
<evidence type="ECO:0000256" key="4">
    <source>
        <dbReference type="ARBA" id="ARBA00023004"/>
    </source>
</evidence>
<name>A0A2D2ASW0_9CAUL</name>
<dbReference type="GO" id="GO:0035513">
    <property type="term" value="P:oxidative RNA demethylation"/>
    <property type="evidence" value="ECO:0007669"/>
    <property type="project" value="TreeGrafter"/>
</dbReference>
<proteinExistence type="predicted"/>
<sequence length="211" mass="22605">MEVVPGFTLSPGRLDAKAQADLLNAVLEAAHAAPFHRQVTPGGKPMSVEMTGLGPLSWVTDGRGYRYEPLHPLTGAPWPEMPAILQTLWAEFGDARVPADACLVNRYREGARMSLHRDEDEADYAFPVLSISLGDTAVFRIGGLQRNDPTRSVRLASGDVCRLAGPARLAYHGVDRILPGSSRLVPGGGRINLTLRRARPAPPLAGAPTAD</sequence>
<dbReference type="Pfam" id="PF13532">
    <property type="entry name" value="2OG-FeII_Oxy_2"/>
    <property type="match status" value="1"/>
</dbReference>
<evidence type="ECO:0000313" key="9">
    <source>
        <dbReference type="Proteomes" id="UP000228945"/>
    </source>
</evidence>
<feature type="binding site" evidence="5">
    <location>
        <begin position="190"/>
        <end position="196"/>
    </location>
    <ligand>
        <name>2-oxoglutarate</name>
        <dbReference type="ChEBI" id="CHEBI:16810"/>
    </ligand>
</feature>
<dbReference type="InterPro" id="IPR005123">
    <property type="entry name" value="Oxoglu/Fe-dep_dioxygenase_dom"/>
</dbReference>
<dbReference type="PROSITE" id="PS51471">
    <property type="entry name" value="FE2OG_OXY"/>
    <property type="match status" value="1"/>
</dbReference>
<feature type="binding site" evidence="5">
    <location>
        <position position="120"/>
    </location>
    <ligand>
        <name>substrate</name>
    </ligand>
</feature>
<keyword evidence="9" id="KW-1185">Reference proteome</keyword>
<dbReference type="InterPro" id="IPR004574">
    <property type="entry name" value="Alkb"/>
</dbReference>
<feature type="binding site" evidence="6">
    <location>
        <position position="116"/>
    </location>
    <ligand>
        <name>Fe cation</name>
        <dbReference type="ChEBI" id="CHEBI:24875"/>
        <note>catalytic</note>
    </ligand>
</feature>
<dbReference type="Gene3D" id="2.60.120.590">
    <property type="entry name" value="Alpha-ketoglutarate-dependent dioxygenase AlkB-like"/>
    <property type="match status" value="1"/>
</dbReference>
<dbReference type="RefSeq" id="WP_099620320.1">
    <property type="nucleotide sequence ID" value="NZ_CP024201.1"/>
</dbReference>
<dbReference type="PANTHER" id="PTHR16557">
    <property type="entry name" value="ALKYLATED DNA REPAIR PROTEIN ALKB-RELATED"/>
    <property type="match status" value="1"/>
</dbReference>
<dbReference type="Proteomes" id="UP000228945">
    <property type="component" value="Chromosome"/>
</dbReference>
<comment type="cofactor">
    <cofactor evidence="6">
        <name>Fe(2+)</name>
        <dbReference type="ChEBI" id="CHEBI:29033"/>
    </cofactor>
    <text evidence="6">Binds 1 Fe(2+) ion per subunit.</text>
</comment>
<dbReference type="GO" id="GO:0035515">
    <property type="term" value="F:oxidative RNA demethylase activity"/>
    <property type="evidence" value="ECO:0007669"/>
    <property type="project" value="TreeGrafter"/>
</dbReference>
<keyword evidence="4 6" id="KW-0408">Iron</keyword>
<accession>A0A2D2ASW0</accession>
<keyword evidence="2 8" id="KW-0223">Dioxygenase</keyword>
<evidence type="ECO:0000256" key="5">
    <source>
        <dbReference type="PIRSR" id="PIRSR604574-1"/>
    </source>
</evidence>
<dbReference type="InterPro" id="IPR027450">
    <property type="entry name" value="AlkB-like"/>
</dbReference>
<feature type="binding site" evidence="5">
    <location>
        <begin position="65"/>
        <end position="67"/>
    </location>
    <ligand>
        <name>substrate</name>
    </ligand>
</feature>
<dbReference type="GO" id="GO:0008198">
    <property type="term" value="F:ferrous iron binding"/>
    <property type="evidence" value="ECO:0007669"/>
    <property type="project" value="TreeGrafter"/>
</dbReference>
<evidence type="ECO:0000256" key="2">
    <source>
        <dbReference type="ARBA" id="ARBA00022964"/>
    </source>
</evidence>